<reference evidence="1" key="2">
    <citation type="journal article" date="2015" name="Data Brief">
        <title>Shoot transcriptome of the giant reed, Arundo donax.</title>
        <authorList>
            <person name="Barrero R.A."/>
            <person name="Guerrero F.D."/>
            <person name="Moolhuijzen P."/>
            <person name="Goolsby J.A."/>
            <person name="Tidwell J."/>
            <person name="Bellgard S.E."/>
            <person name="Bellgard M.I."/>
        </authorList>
    </citation>
    <scope>NUCLEOTIDE SEQUENCE</scope>
    <source>
        <tissue evidence="1">Shoot tissue taken approximately 20 cm above the soil surface</tissue>
    </source>
</reference>
<sequence length="238" mass="26051">MFLKLGDVHWDSNQDVWSELSEEVAINSSRSVVSLAVSDGNTVLSAFSGIAIECQGHVTRFLTSGSLVRALNSKTKDHDNLKVEVHHEGNIVRGFLGEYDLDLGIAVVNVITFLDVQVVHLSPVVEVELLPCSKVVAVGRGICGKLMATSGILTCDSSGSEDNEDLMLSTCKICETWEGGPLFDIEGNFVGMNIFSVKESTVFLPSSIILERMDHFRTSLRRSKFLARLESLKAVRYA</sequence>
<dbReference type="PANTHER" id="PTHR18868">
    <property type="entry name" value="OS07G0665300 PROTEIN-RELATED"/>
    <property type="match status" value="1"/>
</dbReference>
<organism evidence="1">
    <name type="scientific">Arundo donax</name>
    <name type="common">Giant reed</name>
    <name type="synonym">Donax arundinaceus</name>
    <dbReference type="NCBI Taxonomy" id="35708"/>
    <lineage>
        <taxon>Eukaryota</taxon>
        <taxon>Viridiplantae</taxon>
        <taxon>Streptophyta</taxon>
        <taxon>Embryophyta</taxon>
        <taxon>Tracheophyta</taxon>
        <taxon>Spermatophyta</taxon>
        <taxon>Magnoliopsida</taxon>
        <taxon>Liliopsida</taxon>
        <taxon>Poales</taxon>
        <taxon>Poaceae</taxon>
        <taxon>PACMAD clade</taxon>
        <taxon>Arundinoideae</taxon>
        <taxon>Arundineae</taxon>
        <taxon>Arundo</taxon>
    </lineage>
</organism>
<dbReference type="SUPFAM" id="SSF50494">
    <property type="entry name" value="Trypsin-like serine proteases"/>
    <property type="match status" value="1"/>
</dbReference>
<dbReference type="Pfam" id="PF13365">
    <property type="entry name" value="Trypsin_2"/>
    <property type="match status" value="1"/>
</dbReference>
<protein>
    <submittedName>
        <fullName evidence="1">Uncharacterized protein</fullName>
    </submittedName>
</protein>
<reference evidence="1" key="1">
    <citation type="submission" date="2014-09" db="EMBL/GenBank/DDBJ databases">
        <authorList>
            <person name="Magalhaes I.L.F."/>
            <person name="Oliveira U."/>
            <person name="Santos F.R."/>
            <person name="Vidigal T.H.D.A."/>
            <person name="Brescovit A.D."/>
            <person name="Santos A.J."/>
        </authorList>
    </citation>
    <scope>NUCLEOTIDE SEQUENCE</scope>
    <source>
        <tissue evidence="1">Shoot tissue taken approximately 20 cm above the soil surface</tissue>
    </source>
</reference>
<evidence type="ECO:0000313" key="1">
    <source>
        <dbReference type="EMBL" id="JAD77459.1"/>
    </source>
</evidence>
<name>A0A0A9CMB2_ARUDO</name>
<proteinExistence type="predicted"/>
<accession>A0A0A9CMB2</accession>
<dbReference type="Gene3D" id="2.40.10.120">
    <property type="match status" value="1"/>
</dbReference>
<dbReference type="AlphaFoldDB" id="A0A0A9CMB2"/>
<dbReference type="InterPro" id="IPR009003">
    <property type="entry name" value="Peptidase_S1_PA"/>
</dbReference>
<dbReference type="EMBL" id="GBRH01220436">
    <property type="protein sequence ID" value="JAD77459.1"/>
    <property type="molecule type" value="Transcribed_RNA"/>
</dbReference>